<evidence type="ECO:0000313" key="2">
    <source>
        <dbReference type="EMBL" id="MBC2663951.1"/>
    </source>
</evidence>
<proteinExistence type="predicted"/>
<dbReference type="Proteomes" id="UP000566813">
    <property type="component" value="Unassembled WGS sequence"/>
</dbReference>
<dbReference type="RefSeq" id="WP_185662213.1">
    <property type="nucleotide sequence ID" value="NZ_JACLAW010000001.1"/>
</dbReference>
<dbReference type="AlphaFoldDB" id="A0A7X1FNC4"/>
<keyword evidence="3" id="KW-1185">Reference proteome</keyword>
<protein>
    <submittedName>
        <fullName evidence="2">CHRD domain-containing protein</fullName>
    </submittedName>
</protein>
<sequence>MTAALAPALSAAPTKATGVTLMASLTGAAEVPGPGDADGTGTFKARLNVGQGQLCYTLTSAHLGTLTMAHIHSGKVGVAGPPVVTLMANAPTETCMAVDKAAAQKIVSMTGDYYVNIHTSDRPAGAIRGQLTKH</sequence>
<accession>A0A7X1FNC4</accession>
<evidence type="ECO:0000259" key="1">
    <source>
        <dbReference type="SMART" id="SM00754"/>
    </source>
</evidence>
<dbReference type="Pfam" id="PF07452">
    <property type="entry name" value="CHRD"/>
    <property type="match status" value="1"/>
</dbReference>
<dbReference type="SMART" id="SM00754">
    <property type="entry name" value="CHRD"/>
    <property type="match status" value="1"/>
</dbReference>
<name>A0A7X1FNC4_9SPHN</name>
<dbReference type="EMBL" id="JACLAW010000001">
    <property type="protein sequence ID" value="MBC2663951.1"/>
    <property type="molecule type" value="Genomic_DNA"/>
</dbReference>
<comment type="caution">
    <text evidence="2">The sequence shown here is derived from an EMBL/GenBank/DDBJ whole genome shotgun (WGS) entry which is preliminary data.</text>
</comment>
<reference evidence="2 3" key="1">
    <citation type="submission" date="2020-08" db="EMBL/GenBank/DDBJ databases">
        <title>The genome sequence of type strain Novosphingobium flavum NBRC 111647.</title>
        <authorList>
            <person name="Liu Y."/>
        </authorList>
    </citation>
    <scope>NUCLEOTIDE SEQUENCE [LARGE SCALE GENOMIC DNA]</scope>
    <source>
        <strain evidence="2 3">NBRC 111647</strain>
    </source>
</reference>
<organism evidence="2 3">
    <name type="scientific">Novosphingobium flavum</name>
    <dbReference type="NCBI Taxonomy" id="1778672"/>
    <lineage>
        <taxon>Bacteria</taxon>
        <taxon>Pseudomonadati</taxon>
        <taxon>Pseudomonadota</taxon>
        <taxon>Alphaproteobacteria</taxon>
        <taxon>Sphingomonadales</taxon>
        <taxon>Sphingomonadaceae</taxon>
        <taxon>Novosphingobium</taxon>
    </lineage>
</organism>
<gene>
    <name evidence="2" type="ORF">H7F51_00305</name>
</gene>
<evidence type="ECO:0000313" key="3">
    <source>
        <dbReference type="Proteomes" id="UP000566813"/>
    </source>
</evidence>
<feature type="domain" description="CHRD" evidence="1">
    <location>
        <begin position="19"/>
        <end position="133"/>
    </location>
</feature>
<dbReference type="InterPro" id="IPR010895">
    <property type="entry name" value="CHRD"/>
</dbReference>